<protein>
    <submittedName>
        <fullName evidence="4">DUF2726 domain-containing protein</fullName>
    </submittedName>
</protein>
<evidence type="ECO:0000313" key="5">
    <source>
        <dbReference type="Proteomes" id="UP001285835"/>
    </source>
</evidence>
<feature type="domain" description="DUF2726" evidence="3">
    <location>
        <begin position="36"/>
        <end position="157"/>
    </location>
</feature>
<organism evidence="4 5">
    <name type="scientific">Aeromonas media</name>
    <dbReference type="NCBI Taxonomy" id="651"/>
    <lineage>
        <taxon>Bacteria</taxon>
        <taxon>Pseudomonadati</taxon>
        <taxon>Pseudomonadota</taxon>
        <taxon>Gammaproteobacteria</taxon>
        <taxon>Aeromonadales</taxon>
        <taxon>Aeromonadaceae</taxon>
        <taxon>Aeromonas</taxon>
    </lineage>
</organism>
<comment type="caution">
    <text evidence="4">The sequence shown here is derived from an EMBL/GenBank/DDBJ whole genome shotgun (WGS) entry which is preliminary data.</text>
</comment>
<evidence type="ECO:0000313" key="4">
    <source>
        <dbReference type="EMBL" id="MDX7921553.1"/>
    </source>
</evidence>
<dbReference type="GO" id="GO:0003677">
    <property type="term" value="F:DNA binding"/>
    <property type="evidence" value="ECO:0007669"/>
    <property type="project" value="InterPro"/>
</dbReference>
<dbReference type="AlphaFoldDB" id="A0AAP6GAL4"/>
<dbReference type="Gene3D" id="3.30.65.10">
    <property type="entry name" value="Bacterial Topoisomerase I, domain 1"/>
    <property type="match status" value="1"/>
</dbReference>
<name>A0AAP6GAL4_AERME</name>
<sequence length="282" mass="31284">MNSLVVSGSVLLVLLLLVILWRRSKRGKAEPYELQETLFSPAERAFLGVLDLAVGDQARVFAKVRVADVLTPQARLGKGKWQQAFDMISAKRFDYLLCHPTDLSFLCAVELDDSAHRHQKRKVRDLFLKSACDSAGLPLLQIPASSHYQVDELRELLLPLLVKTSLPVEELLPGERREPTFNPLLLDGVDLSASHHGGRMPRAPQAEPPQPDEQGPVLMDNPFIGPDEEEEEASASVPHCPRCAAPLVAREAKKGPHAGRLFLACSRFPECRYAAPQEQARH</sequence>
<dbReference type="GO" id="GO:0005694">
    <property type="term" value="C:chromosome"/>
    <property type="evidence" value="ECO:0007669"/>
    <property type="project" value="InterPro"/>
</dbReference>
<dbReference type="RefSeq" id="WP_319916634.1">
    <property type="nucleotide sequence ID" value="NZ_CP050791.1"/>
</dbReference>
<accession>A0AAP6GAL4</accession>
<dbReference type="GO" id="GO:0006265">
    <property type="term" value="P:DNA topological change"/>
    <property type="evidence" value="ECO:0007669"/>
    <property type="project" value="InterPro"/>
</dbReference>
<dbReference type="Proteomes" id="UP001285835">
    <property type="component" value="Unassembled WGS sequence"/>
</dbReference>
<dbReference type="GO" id="GO:0003916">
    <property type="term" value="F:DNA topoisomerase activity"/>
    <property type="evidence" value="ECO:0007669"/>
    <property type="project" value="InterPro"/>
</dbReference>
<dbReference type="SUPFAM" id="SSF57783">
    <property type="entry name" value="Zinc beta-ribbon"/>
    <property type="match status" value="1"/>
</dbReference>
<dbReference type="InterPro" id="IPR024402">
    <property type="entry name" value="DUF2726"/>
</dbReference>
<dbReference type="Pfam" id="PF10881">
    <property type="entry name" value="DUF2726"/>
    <property type="match status" value="1"/>
</dbReference>
<dbReference type="EMBL" id="JAWZXF010000006">
    <property type="protein sequence ID" value="MDX7921553.1"/>
    <property type="molecule type" value="Genomic_DNA"/>
</dbReference>
<proteinExistence type="predicted"/>
<evidence type="ECO:0000256" key="1">
    <source>
        <dbReference type="SAM" id="MobiDB-lite"/>
    </source>
</evidence>
<evidence type="ECO:0000259" key="2">
    <source>
        <dbReference type="Pfam" id="PF01396"/>
    </source>
</evidence>
<evidence type="ECO:0000259" key="3">
    <source>
        <dbReference type="Pfam" id="PF10881"/>
    </source>
</evidence>
<gene>
    <name evidence="4" type="ORF">SJS82_06360</name>
</gene>
<reference evidence="4" key="1">
    <citation type="submission" date="2023-11" db="EMBL/GenBank/DDBJ databases">
        <title>WGS of Aeromonas in Northern Israel.</title>
        <authorList>
            <person name="Hershko Y."/>
        </authorList>
    </citation>
    <scope>NUCLEOTIDE SEQUENCE</scope>
    <source>
        <strain evidence="4">02297</strain>
    </source>
</reference>
<dbReference type="InterPro" id="IPR013498">
    <property type="entry name" value="Topo_IA_Znf"/>
</dbReference>
<dbReference type="Pfam" id="PF01396">
    <property type="entry name" value="Zn_ribbon_Top1"/>
    <property type="match status" value="1"/>
</dbReference>
<feature type="region of interest" description="Disordered" evidence="1">
    <location>
        <begin position="192"/>
        <end position="237"/>
    </location>
</feature>
<feature type="domain" description="DNA topoisomerase type IA zn finger" evidence="2">
    <location>
        <begin position="239"/>
        <end position="278"/>
    </location>
</feature>